<name>A0A4Y2WN51_ARAVE</name>
<feature type="region of interest" description="Disordered" evidence="1">
    <location>
        <begin position="1"/>
        <end position="53"/>
    </location>
</feature>
<comment type="caution">
    <text evidence="2">The sequence shown here is derived from an EMBL/GenBank/DDBJ whole genome shotgun (WGS) entry which is preliminary data.</text>
</comment>
<dbReference type="Proteomes" id="UP000499080">
    <property type="component" value="Unassembled WGS sequence"/>
</dbReference>
<reference evidence="2 3" key="1">
    <citation type="journal article" date="2019" name="Sci. Rep.">
        <title>Orb-weaving spider Araneus ventricosus genome elucidates the spidroin gene catalogue.</title>
        <authorList>
            <person name="Kono N."/>
            <person name="Nakamura H."/>
            <person name="Ohtoshi R."/>
            <person name="Moran D.A.P."/>
            <person name="Shinohara A."/>
            <person name="Yoshida Y."/>
            <person name="Fujiwara M."/>
            <person name="Mori M."/>
            <person name="Tomita M."/>
            <person name="Arakawa K."/>
        </authorList>
    </citation>
    <scope>NUCLEOTIDE SEQUENCE [LARGE SCALE GENOMIC DNA]</scope>
</reference>
<proteinExistence type="predicted"/>
<dbReference type="EMBL" id="BGPR01063227">
    <property type="protein sequence ID" value="GBO38481.1"/>
    <property type="molecule type" value="Genomic_DNA"/>
</dbReference>
<gene>
    <name evidence="2" type="ORF">AVEN_51784_1</name>
</gene>
<evidence type="ECO:0000313" key="2">
    <source>
        <dbReference type="EMBL" id="GBO38481.1"/>
    </source>
</evidence>
<feature type="compositionally biased region" description="Polar residues" evidence="1">
    <location>
        <begin position="1"/>
        <end position="33"/>
    </location>
</feature>
<feature type="non-terminal residue" evidence="2">
    <location>
        <position position="53"/>
    </location>
</feature>
<evidence type="ECO:0000256" key="1">
    <source>
        <dbReference type="SAM" id="MobiDB-lite"/>
    </source>
</evidence>
<organism evidence="2 3">
    <name type="scientific">Araneus ventricosus</name>
    <name type="common">Orbweaver spider</name>
    <name type="synonym">Epeira ventricosa</name>
    <dbReference type="NCBI Taxonomy" id="182803"/>
    <lineage>
        <taxon>Eukaryota</taxon>
        <taxon>Metazoa</taxon>
        <taxon>Ecdysozoa</taxon>
        <taxon>Arthropoda</taxon>
        <taxon>Chelicerata</taxon>
        <taxon>Arachnida</taxon>
        <taxon>Araneae</taxon>
        <taxon>Araneomorphae</taxon>
        <taxon>Entelegynae</taxon>
        <taxon>Araneoidea</taxon>
        <taxon>Araneidae</taxon>
        <taxon>Araneus</taxon>
    </lineage>
</organism>
<sequence length="53" mass="6209">MSSKRLQRNADSSASRTTNPQVQKYFRSIQTESNDIRQPDEEIENRTNPLEIQ</sequence>
<accession>A0A4Y2WN51</accession>
<dbReference type="AlphaFoldDB" id="A0A4Y2WN51"/>
<protein>
    <submittedName>
        <fullName evidence="2">Uncharacterized protein</fullName>
    </submittedName>
</protein>
<keyword evidence="3" id="KW-1185">Reference proteome</keyword>
<evidence type="ECO:0000313" key="3">
    <source>
        <dbReference type="Proteomes" id="UP000499080"/>
    </source>
</evidence>